<reference evidence="3 4" key="1">
    <citation type="submission" date="2016-11" db="EMBL/GenBank/DDBJ databases">
        <authorList>
            <person name="Jaros S."/>
            <person name="Januszkiewicz K."/>
            <person name="Wedrychowicz H."/>
        </authorList>
    </citation>
    <scope>NUCLEOTIDE SEQUENCE [LARGE SCALE GENOMIC DNA]</scope>
    <source>
        <strain evidence="3 4">DSM 44523</strain>
    </source>
</reference>
<proteinExistence type="predicted"/>
<accession>A0A1M5APE2</accession>
<evidence type="ECO:0000313" key="4">
    <source>
        <dbReference type="Proteomes" id="UP000184501"/>
    </source>
</evidence>
<protein>
    <submittedName>
        <fullName evidence="3">Uncharacterized protein</fullName>
    </submittedName>
</protein>
<dbReference type="STRING" id="2017.SAMN05444320_103206"/>
<keyword evidence="2" id="KW-1133">Transmembrane helix</keyword>
<evidence type="ECO:0000313" key="3">
    <source>
        <dbReference type="EMBL" id="SHF32045.1"/>
    </source>
</evidence>
<dbReference type="EMBL" id="FQVN01000003">
    <property type="protein sequence ID" value="SHF32045.1"/>
    <property type="molecule type" value="Genomic_DNA"/>
</dbReference>
<feature type="transmembrane region" description="Helical" evidence="2">
    <location>
        <begin position="66"/>
        <end position="87"/>
    </location>
</feature>
<keyword evidence="2" id="KW-0812">Transmembrane</keyword>
<feature type="transmembrane region" description="Helical" evidence="2">
    <location>
        <begin position="12"/>
        <end position="39"/>
    </location>
</feature>
<organism evidence="3 4">
    <name type="scientific">Streptoalloteichus hindustanus</name>
    <dbReference type="NCBI Taxonomy" id="2017"/>
    <lineage>
        <taxon>Bacteria</taxon>
        <taxon>Bacillati</taxon>
        <taxon>Actinomycetota</taxon>
        <taxon>Actinomycetes</taxon>
        <taxon>Pseudonocardiales</taxon>
        <taxon>Pseudonocardiaceae</taxon>
        <taxon>Streptoalloteichus</taxon>
    </lineage>
</organism>
<name>A0A1M5APE2_STRHI</name>
<feature type="region of interest" description="Disordered" evidence="1">
    <location>
        <begin position="174"/>
        <end position="199"/>
    </location>
</feature>
<evidence type="ECO:0000256" key="2">
    <source>
        <dbReference type="SAM" id="Phobius"/>
    </source>
</evidence>
<keyword evidence="4" id="KW-1185">Reference proteome</keyword>
<gene>
    <name evidence="3" type="ORF">SAMN05444320_103206</name>
</gene>
<keyword evidence="2" id="KW-0472">Membrane</keyword>
<dbReference type="Proteomes" id="UP000184501">
    <property type="component" value="Unassembled WGS sequence"/>
</dbReference>
<feature type="transmembrane region" description="Helical" evidence="2">
    <location>
        <begin position="99"/>
        <end position="116"/>
    </location>
</feature>
<dbReference type="RefSeq" id="WP_073481421.1">
    <property type="nucleotide sequence ID" value="NZ_FQVN01000003.1"/>
</dbReference>
<feature type="compositionally biased region" description="Basic and acidic residues" evidence="1">
    <location>
        <begin position="179"/>
        <end position="199"/>
    </location>
</feature>
<evidence type="ECO:0000256" key="1">
    <source>
        <dbReference type="SAM" id="MobiDB-lite"/>
    </source>
</evidence>
<dbReference type="AlphaFoldDB" id="A0A1M5APE2"/>
<sequence length="199" mass="20196">MSDPSAPRARPVVGVLLASAGCGLVWTALAAVFGVVGVLGDRPKSFGSSGPFQAVLEFAVAGERGWLPPLCALLGVSLVVAGVLQAVPRLPLPARFAGWPARLVGALSAAFGLAVWCDRLWPSLTARPGPRFLSQERFADEMVTGGWGQLLGLLVAVGAAAHVVAGTALVLRGGPGAGHRGEETESDGRGDREDGGGDA</sequence>
<feature type="transmembrane region" description="Helical" evidence="2">
    <location>
        <begin position="150"/>
        <end position="171"/>
    </location>
</feature>